<dbReference type="PANTHER" id="PTHR38011:SF11">
    <property type="entry name" value="2,5-DIAMINO-6-RIBOSYLAMINO-4(3H)-PYRIMIDINONE 5'-PHOSPHATE REDUCTASE"/>
    <property type="match status" value="1"/>
</dbReference>
<evidence type="ECO:0000259" key="1">
    <source>
        <dbReference type="Pfam" id="PF01872"/>
    </source>
</evidence>
<organism evidence="2 3">
    <name type="scientific">Mangrovibacterium marinum</name>
    <dbReference type="NCBI Taxonomy" id="1639118"/>
    <lineage>
        <taxon>Bacteria</taxon>
        <taxon>Pseudomonadati</taxon>
        <taxon>Bacteroidota</taxon>
        <taxon>Bacteroidia</taxon>
        <taxon>Marinilabiliales</taxon>
        <taxon>Prolixibacteraceae</taxon>
        <taxon>Mangrovibacterium</taxon>
    </lineage>
</organism>
<evidence type="ECO:0000313" key="3">
    <source>
        <dbReference type="Proteomes" id="UP000243525"/>
    </source>
</evidence>
<dbReference type="GO" id="GO:0009231">
    <property type="term" value="P:riboflavin biosynthetic process"/>
    <property type="evidence" value="ECO:0007669"/>
    <property type="project" value="InterPro"/>
</dbReference>
<dbReference type="Proteomes" id="UP000243525">
    <property type="component" value="Unassembled WGS sequence"/>
</dbReference>
<dbReference type="AlphaFoldDB" id="A0A2T5C1P3"/>
<protein>
    <submittedName>
        <fullName evidence="2">Dihydrofolate reductase</fullName>
    </submittedName>
</protein>
<name>A0A2T5C1P3_9BACT</name>
<dbReference type="Pfam" id="PF01872">
    <property type="entry name" value="RibD_C"/>
    <property type="match status" value="1"/>
</dbReference>
<sequence>MRKITAFVFTTLNGYYKGANNDLDWHSNGAEEIEYAQNKLQEGNTLLFGRKTFEMMRNFWVTPMAYELFPAVALRINQTEKLVCSSSLKTTDWANTTILDGDIVAQIRALKATEGSNITLMGSASLVKQLAQENLIDEFELMVDPVVLGQGETLFEGIGKPLNLQITEARLFRESGVLLLYYKKADD</sequence>
<dbReference type="InterPro" id="IPR024072">
    <property type="entry name" value="DHFR-like_dom_sf"/>
</dbReference>
<accession>A0A2T5C1P3</accession>
<dbReference type="Gene3D" id="3.40.430.10">
    <property type="entry name" value="Dihydrofolate Reductase, subunit A"/>
    <property type="match status" value="1"/>
</dbReference>
<dbReference type="SUPFAM" id="SSF53597">
    <property type="entry name" value="Dihydrofolate reductase-like"/>
    <property type="match status" value="1"/>
</dbReference>
<dbReference type="RefSeq" id="WP_107822348.1">
    <property type="nucleotide sequence ID" value="NZ_OY782574.1"/>
</dbReference>
<gene>
    <name evidence="2" type="ORF">C8N47_108100</name>
</gene>
<evidence type="ECO:0000313" key="2">
    <source>
        <dbReference type="EMBL" id="PTN08543.1"/>
    </source>
</evidence>
<comment type="caution">
    <text evidence="2">The sequence shown here is derived from an EMBL/GenBank/DDBJ whole genome shotgun (WGS) entry which is preliminary data.</text>
</comment>
<dbReference type="GO" id="GO:0008703">
    <property type="term" value="F:5-amino-6-(5-phosphoribosylamino)uracil reductase activity"/>
    <property type="evidence" value="ECO:0007669"/>
    <property type="project" value="InterPro"/>
</dbReference>
<proteinExistence type="predicted"/>
<dbReference type="InterPro" id="IPR002734">
    <property type="entry name" value="RibDG_C"/>
</dbReference>
<feature type="domain" description="Bacterial bifunctional deaminase-reductase C-terminal" evidence="1">
    <location>
        <begin position="2"/>
        <end position="172"/>
    </location>
</feature>
<keyword evidence="3" id="KW-1185">Reference proteome</keyword>
<dbReference type="OrthoDB" id="195113at2"/>
<dbReference type="EMBL" id="QAAD01000008">
    <property type="protein sequence ID" value="PTN08543.1"/>
    <property type="molecule type" value="Genomic_DNA"/>
</dbReference>
<dbReference type="PANTHER" id="PTHR38011">
    <property type="entry name" value="DIHYDROFOLATE REDUCTASE FAMILY PROTEIN (AFU_ORTHOLOGUE AFUA_8G06820)"/>
    <property type="match status" value="1"/>
</dbReference>
<reference evidence="2 3" key="1">
    <citation type="submission" date="2018-04" db="EMBL/GenBank/DDBJ databases">
        <title>Genomic Encyclopedia of Archaeal and Bacterial Type Strains, Phase II (KMG-II): from individual species to whole genera.</title>
        <authorList>
            <person name="Goeker M."/>
        </authorList>
    </citation>
    <scope>NUCLEOTIDE SEQUENCE [LARGE SCALE GENOMIC DNA]</scope>
    <source>
        <strain evidence="2 3">DSM 28823</strain>
    </source>
</reference>
<dbReference type="InterPro" id="IPR050765">
    <property type="entry name" value="Riboflavin_Biosynth_HTPR"/>
</dbReference>